<evidence type="ECO:0008006" key="5">
    <source>
        <dbReference type="Google" id="ProtNLM"/>
    </source>
</evidence>
<dbReference type="EMBL" id="LT991976">
    <property type="protein sequence ID" value="SPK72684.1"/>
    <property type="molecule type" value="Genomic_DNA"/>
</dbReference>
<dbReference type="Proteomes" id="UP000255505">
    <property type="component" value="Chromosome I"/>
</dbReference>
<feature type="transmembrane region" description="Helical" evidence="2">
    <location>
        <begin position="171"/>
        <end position="194"/>
    </location>
</feature>
<proteinExistence type="predicted"/>
<keyword evidence="2" id="KW-1133">Transmembrane helix</keyword>
<keyword evidence="1" id="KW-0175">Coiled coil</keyword>
<dbReference type="AlphaFoldDB" id="A0A375ID12"/>
<organism evidence="3 4">
    <name type="scientific">Cupriavidus taiwanensis</name>
    <dbReference type="NCBI Taxonomy" id="164546"/>
    <lineage>
        <taxon>Bacteria</taxon>
        <taxon>Pseudomonadati</taxon>
        <taxon>Pseudomonadota</taxon>
        <taxon>Betaproteobacteria</taxon>
        <taxon>Burkholderiales</taxon>
        <taxon>Burkholderiaceae</taxon>
        <taxon>Cupriavidus</taxon>
    </lineage>
</organism>
<keyword evidence="2" id="KW-0812">Transmembrane</keyword>
<evidence type="ECO:0000313" key="3">
    <source>
        <dbReference type="EMBL" id="SPK72684.1"/>
    </source>
</evidence>
<accession>A0A375ID12</accession>
<feature type="transmembrane region" description="Helical" evidence="2">
    <location>
        <begin position="12"/>
        <end position="33"/>
    </location>
</feature>
<feature type="coiled-coil region" evidence="1">
    <location>
        <begin position="556"/>
        <end position="607"/>
    </location>
</feature>
<gene>
    <name evidence="3" type="ORF">CT19425_80062</name>
</gene>
<reference evidence="3 4" key="1">
    <citation type="submission" date="2018-01" db="EMBL/GenBank/DDBJ databases">
        <authorList>
            <person name="Gaut B.S."/>
            <person name="Morton B.R."/>
            <person name="Clegg M.T."/>
            <person name="Duvall M.R."/>
        </authorList>
    </citation>
    <scope>NUCLEOTIDE SEQUENCE [LARGE SCALE GENOMIC DNA]</scope>
    <source>
        <strain evidence="3">Cupriavidus taiwanensis LMG 19425</strain>
    </source>
</reference>
<protein>
    <recommendedName>
        <fullName evidence="5">MotA/TolQ/ExbB proton channel domain-containing protein</fullName>
    </recommendedName>
</protein>
<dbReference type="NCBIfam" id="NF033916">
    <property type="entry name" value="antiphage_ZorA_3"/>
    <property type="match status" value="1"/>
</dbReference>
<feature type="coiled-coil region" evidence="1">
    <location>
        <begin position="366"/>
        <end position="397"/>
    </location>
</feature>
<sequence length="663" mass="71784">MTTDFFALLSDVLHWSIGGLLLLALAGFVMQFLRPALRTRRELRHALEQLEHLKAQGPVLDLDRVASDVMLSPTLRHCWNEYRDTLHGQKQATATGMMEVARWRATAMANGFFTEQALVESPLRSEFYKHLPGILTGLGIIGTFSGLILGLQNFHVSDDAAAVRGSLESLIFSVGGAFMVSGIAIFLAMAVTTVEKMLLNGRYTQVEALCGLIDSLFDSGAGEEYLQRLVEASETSATQAMQMKESLVTDLKQVLSELTHQQIATITATSAQLGQSITNSLSEGLAEPLQRISHAVESVGNSQGEGVSKLLMDVLANFTAQMEGMFGTQMRGMNDMLVQTANTIQTASLRFERLAEQIQDAGTGAADAMAKRMDEALQQMQARQAEANDQMRAFVEELRRNVVDGQSESAELTRSMMRDLSESTGALVRSLQDQAHATHQAHAQRQADMEAQNGRLVAQQAEQLAGLTTAVNESSEAMRQTVARLEAATNANVERMGLGAERLQLAANRLGDNLDAMRAASERMVGATDKLDQSARTLDTALLATQQALGEQKAVRDAVTAMVTALRDTVENAKREAGMTSELVGKLEAASRQLVQAEDDAANYLEEINDVLTGAHGAFAQQVEATLRHGNKVFHEELAQATSLLKGAIQDLADVLDTVPTPA</sequence>
<keyword evidence="2" id="KW-0472">Membrane</keyword>
<evidence type="ECO:0000256" key="2">
    <source>
        <dbReference type="SAM" id="Phobius"/>
    </source>
</evidence>
<name>A0A375ID12_9BURK</name>
<feature type="transmembrane region" description="Helical" evidence="2">
    <location>
        <begin position="131"/>
        <end position="151"/>
    </location>
</feature>
<evidence type="ECO:0000313" key="4">
    <source>
        <dbReference type="Proteomes" id="UP000255505"/>
    </source>
</evidence>
<evidence type="ECO:0000256" key="1">
    <source>
        <dbReference type="SAM" id="Coils"/>
    </source>
</evidence>